<dbReference type="Gene3D" id="1.10.287.370">
    <property type="match status" value="1"/>
</dbReference>
<keyword evidence="2" id="KW-0143">Chaperone</keyword>
<proteinExistence type="inferred from homology"/>
<dbReference type="KEGG" id="mpp:MICPUCDRAFT_33990"/>
<reference evidence="5 6" key="1">
    <citation type="journal article" date="2009" name="Science">
        <title>Green evolution and dynamic adaptations revealed by genomes of the marine picoeukaryotes Micromonas.</title>
        <authorList>
            <person name="Worden A.Z."/>
            <person name="Lee J.H."/>
            <person name="Mock T."/>
            <person name="Rouze P."/>
            <person name="Simmons M.P."/>
            <person name="Aerts A.L."/>
            <person name="Allen A.E."/>
            <person name="Cuvelier M.L."/>
            <person name="Derelle E."/>
            <person name="Everett M.V."/>
            <person name="Foulon E."/>
            <person name="Grimwood J."/>
            <person name="Gundlach H."/>
            <person name="Henrissat B."/>
            <person name="Napoli C."/>
            <person name="McDonald S.M."/>
            <person name="Parker M.S."/>
            <person name="Rombauts S."/>
            <person name="Salamov A."/>
            <person name="Von Dassow P."/>
            <person name="Badger J.H."/>
            <person name="Coutinho P.M."/>
            <person name="Demir E."/>
            <person name="Dubchak I."/>
            <person name="Gentemann C."/>
            <person name="Eikrem W."/>
            <person name="Gready J.E."/>
            <person name="John U."/>
            <person name="Lanier W."/>
            <person name="Lindquist E.A."/>
            <person name="Lucas S."/>
            <person name="Mayer K.F."/>
            <person name="Moreau H."/>
            <person name="Not F."/>
            <person name="Otillar R."/>
            <person name="Panaud O."/>
            <person name="Pangilinan J."/>
            <person name="Paulsen I."/>
            <person name="Piegu B."/>
            <person name="Poliakov A."/>
            <person name="Robbens S."/>
            <person name="Schmutz J."/>
            <person name="Toulza E."/>
            <person name="Wyss T."/>
            <person name="Zelensky A."/>
            <person name="Zhou K."/>
            <person name="Armbrust E.V."/>
            <person name="Bhattacharya D."/>
            <person name="Goodenough U.W."/>
            <person name="Van de Peer Y."/>
            <person name="Grigoriev I.V."/>
        </authorList>
    </citation>
    <scope>NUCLEOTIDE SEQUENCE [LARGE SCALE GENOMIC DNA]</scope>
    <source>
        <strain evidence="5 6">CCMP1545</strain>
    </source>
</reference>
<gene>
    <name evidence="5" type="ORF">MICPUCDRAFT_33990</name>
</gene>
<sequence>MSEIKESEPEQSEKEILEVFQALRQEVTQIFTKINELENEKAEHTLVIDAIKDLDPKRKCFRLIGGVLVERTVEEVLPAVEKNREGLTQIIAKMTEQRDAKIDKVEAMQKKYKIRVKGEPDPEEDENVGKGTGNQGILA</sequence>
<feature type="compositionally biased region" description="Gly residues" evidence="4">
    <location>
        <begin position="130"/>
        <end position="139"/>
    </location>
</feature>
<evidence type="ECO:0000256" key="2">
    <source>
        <dbReference type="ARBA" id="ARBA00023186"/>
    </source>
</evidence>
<dbReference type="SUPFAM" id="SSF46579">
    <property type="entry name" value="Prefoldin"/>
    <property type="match status" value="1"/>
</dbReference>
<keyword evidence="3" id="KW-0175">Coiled coil</keyword>
<feature type="coiled-coil region" evidence="3">
    <location>
        <begin position="20"/>
        <end position="54"/>
    </location>
</feature>
<dbReference type="CDD" id="cd23163">
    <property type="entry name" value="Prefoldin_2"/>
    <property type="match status" value="1"/>
</dbReference>
<dbReference type="GO" id="GO:0051082">
    <property type="term" value="F:unfolded protein binding"/>
    <property type="evidence" value="ECO:0007669"/>
    <property type="project" value="InterPro"/>
</dbReference>
<dbReference type="InterPro" id="IPR027235">
    <property type="entry name" value="PFD2"/>
</dbReference>
<dbReference type="eggNOG" id="KOG4098">
    <property type="taxonomic scope" value="Eukaryota"/>
</dbReference>
<dbReference type="PANTHER" id="PTHR13303">
    <property type="entry name" value="PREFOLDIN SUBUNIT 2"/>
    <property type="match status" value="1"/>
</dbReference>
<dbReference type="InterPro" id="IPR002777">
    <property type="entry name" value="PFD_beta-like"/>
</dbReference>
<dbReference type="RefSeq" id="XP_003059251.1">
    <property type="nucleotide sequence ID" value="XM_003059205.1"/>
</dbReference>
<protein>
    <submittedName>
        <fullName evidence="5">Predicted protein</fullName>
    </submittedName>
</protein>
<dbReference type="FunFam" id="1.10.287.370:FF:000002">
    <property type="entry name" value="Prefoldin subunit 2"/>
    <property type="match status" value="1"/>
</dbReference>
<dbReference type="GO" id="GO:0006457">
    <property type="term" value="P:protein folding"/>
    <property type="evidence" value="ECO:0007669"/>
    <property type="project" value="InterPro"/>
</dbReference>
<evidence type="ECO:0000313" key="6">
    <source>
        <dbReference type="Proteomes" id="UP000001876"/>
    </source>
</evidence>
<name>C1MUT9_MICPC</name>
<dbReference type="OrthoDB" id="29646at2759"/>
<dbReference type="Pfam" id="PF01920">
    <property type="entry name" value="Prefoldin_2"/>
    <property type="match status" value="1"/>
</dbReference>
<dbReference type="GO" id="GO:0009409">
    <property type="term" value="P:response to cold"/>
    <property type="evidence" value="ECO:0007669"/>
    <property type="project" value="UniProtKB-ARBA"/>
</dbReference>
<dbReference type="EMBL" id="GG663740">
    <property type="protein sequence ID" value="EEH56383.1"/>
    <property type="molecule type" value="Genomic_DNA"/>
</dbReference>
<organism evidence="6">
    <name type="scientific">Micromonas pusilla (strain CCMP1545)</name>
    <name type="common">Picoplanktonic green alga</name>
    <dbReference type="NCBI Taxonomy" id="564608"/>
    <lineage>
        <taxon>Eukaryota</taxon>
        <taxon>Viridiplantae</taxon>
        <taxon>Chlorophyta</taxon>
        <taxon>Mamiellophyceae</taxon>
        <taxon>Mamiellales</taxon>
        <taxon>Mamiellaceae</taxon>
        <taxon>Micromonas</taxon>
    </lineage>
</organism>
<keyword evidence="6" id="KW-1185">Reference proteome</keyword>
<evidence type="ECO:0000313" key="5">
    <source>
        <dbReference type="EMBL" id="EEH56383.1"/>
    </source>
</evidence>
<dbReference type="GO" id="GO:0016272">
    <property type="term" value="C:prefoldin complex"/>
    <property type="evidence" value="ECO:0007669"/>
    <property type="project" value="InterPro"/>
</dbReference>
<dbReference type="STRING" id="564608.C1MUT9"/>
<dbReference type="GeneID" id="9684997"/>
<dbReference type="Proteomes" id="UP000001876">
    <property type="component" value="Unassembled WGS sequence"/>
</dbReference>
<evidence type="ECO:0000256" key="1">
    <source>
        <dbReference type="ARBA" id="ARBA00008045"/>
    </source>
</evidence>
<evidence type="ECO:0000256" key="4">
    <source>
        <dbReference type="SAM" id="MobiDB-lite"/>
    </source>
</evidence>
<dbReference type="AlphaFoldDB" id="C1MUT9"/>
<comment type="similarity">
    <text evidence="1">Belongs to the prefoldin subunit beta family.</text>
</comment>
<dbReference type="InterPro" id="IPR009053">
    <property type="entry name" value="Prefoldin"/>
</dbReference>
<feature type="region of interest" description="Disordered" evidence="4">
    <location>
        <begin position="113"/>
        <end position="139"/>
    </location>
</feature>
<evidence type="ECO:0000256" key="3">
    <source>
        <dbReference type="SAM" id="Coils"/>
    </source>
</evidence>
<dbReference type="OMA" id="TNDLREH"/>
<accession>C1MUT9</accession>